<dbReference type="GO" id="GO:0004813">
    <property type="term" value="F:alanine-tRNA ligase activity"/>
    <property type="evidence" value="ECO:0007669"/>
    <property type="project" value="TreeGrafter"/>
</dbReference>
<keyword evidence="4" id="KW-1185">Reference proteome</keyword>
<dbReference type="GO" id="GO:0005739">
    <property type="term" value="C:mitochondrion"/>
    <property type="evidence" value="ECO:0007669"/>
    <property type="project" value="TreeGrafter"/>
</dbReference>
<name>A0A9P6MI38_9FUNG</name>
<accession>A0A9P6MI38</accession>
<feature type="domain" description="Alanine--tRNA ligase helical bundle" evidence="2">
    <location>
        <begin position="1"/>
        <end position="63"/>
    </location>
</feature>
<evidence type="ECO:0000259" key="2">
    <source>
        <dbReference type="Pfam" id="PF26023"/>
    </source>
</evidence>
<dbReference type="AlphaFoldDB" id="A0A9P6MI38"/>
<dbReference type="OrthoDB" id="2423964at2759"/>
<dbReference type="GO" id="GO:0006419">
    <property type="term" value="P:alanyl-tRNA aminoacylation"/>
    <property type="evidence" value="ECO:0007669"/>
    <property type="project" value="TreeGrafter"/>
</dbReference>
<dbReference type="PANTHER" id="PTHR11777">
    <property type="entry name" value="ALANYL-TRNA SYNTHETASE"/>
    <property type="match status" value="1"/>
</dbReference>
<dbReference type="InterPro" id="IPR050058">
    <property type="entry name" value="Ala-tRNA_ligase"/>
</dbReference>
<dbReference type="FunFam" id="3.10.310.40:FF:000003">
    <property type="entry name" value="Alanine--tRNA ligase"/>
    <property type="match status" value="1"/>
</dbReference>
<keyword evidence="3" id="KW-0436">Ligase</keyword>
<gene>
    <name evidence="3" type="primary">ALA1_1</name>
    <name evidence="3" type="ORF">BGZ65_004276</name>
</gene>
<dbReference type="Pfam" id="PF02272">
    <property type="entry name" value="DHHA1"/>
    <property type="match status" value="1"/>
</dbReference>
<dbReference type="InterPro" id="IPR059090">
    <property type="entry name" value="ALA1_helical"/>
</dbReference>
<feature type="domain" description="DHHA1" evidence="1">
    <location>
        <begin position="89"/>
        <end position="196"/>
    </location>
</feature>
<dbReference type="EMBL" id="JAAAHW010000620">
    <property type="protein sequence ID" value="KAG0000538.1"/>
    <property type="molecule type" value="Genomic_DNA"/>
</dbReference>
<organism evidence="3 4">
    <name type="scientific">Modicella reniformis</name>
    <dbReference type="NCBI Taxonomy" id="1440133"/>
    <lineage>
        <taxon>Eukaryota</taxon>
        <taxon>Fungi</taxon>
        <taxon>Fungi incertae sedis</taxon>
        <taxon>Mucoromycota</taxon>
        <taxon>Mortierellomycotina</taxon>
        <taxon>Mortierellomycetes</taxon>
        <taxon>Mortierellales</taxon>
        <taxon>Mortierellaceae</taxon>
        <taxon>Modicella</taxon>
    </lineage>
</organism>
<feature type="non-terminal residue" evidence="3">
    <location>
        <position position="1"/>
    </location>
</feature>
<dbReference type="Pfam" id="PF26023">
    <property type="entry name" value="ALA1"/>
    <property type="match status" value="1"/>
</dbReference>
<dbReference type="Gene3D" id="3.10.310.40">
    <property type="match status" value="1"/>
</dbReference>
<sequence>AERIANEFEQKLNHVGSGALSSSVLEQQLKVMSKELDDIVISAFRKSVLKERFGGIKKAFDDADKARKAKQVKDAVDQCKQYFETNPEVKVFVALLDVGSNAKAIGAVVTHVKTQLKDKAAYVFSVDESSNKVSHACVVGQEILDSKCGLKATEWADAVVKVIGGRNGGKDDSAQGAGDHVDKVPEALSEARKYAESKLNKGN</sequence>
<dbReference type="GO" id="GO:0003676">
    <property type="term" value="F:nucleic acid binding"/>
    <property type="evidence" value="ECO:0007669"/>
    <property type="project" value="InterPro"/>
</dbReference>
<proteinExistence type="predicted"/>
<dbReference type="InterPro" id="IPR003156">
    <property type="entry name" value="DHHA1_dom"/>
</dbReference>
<dbReference type="Proteomes" id="UP000749646">
    <property type="component" value="Unassembled WGS sequence"/>
</dbReference>
<reference evidence="3" key="1">
    <citation type="journal article" date="2020" name="Fungal Divers.">
        <title>Resolving the Mortierellaceae phylogeny through synthesis of multi-gene phylogenetics and phylogenomics.</title>
        <authorList>
            <person name="Vandepol N."/>
            <person name="Liber J."/>
            <person name="Desiro A."/>
            <person name="Na H."/>
            <person name="Kennedy M."/>
            <person name="Barry K."/>
            <person name="Grigoriev I.V."/>
            <person name="Miller A.N."/>
            <person name="O'Donnell K."/>
            <person name="Stajich J.E."/>
            <person name="Bonito G."/>
        </authorList>
    </citation>
    <scope>NUCLEOTIDE SEQUENCE</scope>
    <source>
        <strain evidence="3">MES-2147</strain>
    </source>
</reference>
<evidence type="ECO:0000259" key="1">
    <source>
        <dbReference type="Pfam" id="PF02272"/>
    </source>
</evidence>
<evidence type="ECO:0000313" key="3">
    <source>
        <dbReference type="EMBL" id="KAG0000538.1"/>
    </source>
</evidence>
<dbReference type="GO" id="GO:0002161">
    <property type="term" value="F:aminoacyl-tRNA deacylase activity"/>
    <property type="evidence" value="ECO:0007669"/>
    <property type="project" value="TreeGrafter"/>
</dbReference>
<dbReference type="PANTHER" id="PTHR11777:SF9">
    <property type="entry name" value="ALANINE--TRNA LIGASE, CYTOPLASMIC"/>
    <property type="match status" value="1"/>
</dbReference>
<comment type="caution">
    <text evidence="3">The sequence shown here is derived from an EMBL/GenBank/DDBJ whole genome shotgun (WGS) entry which is preliminary data.</text>
</comment>
<evidence type="ECO:0000313" key="4">
    <source>
        <dbReference type="Proteomes" id="UP000749646"/>
    </source>
</evidence>
<protein>
    <submittedName>
        <fullName evidence="3">Alanine--tRNA ligase</fullName>
    </submittedName>
</protein>